<evidence type="ECO:0000313" key="6">
    <source>
        <dbReference type="EMBL" id="PWH81564.1"/>
    </source>
</evidence>
<dbReference type="InterPro" id="IPR003689">
    <property type="entry name" value="ZIP"/>
</dbReference>
<comment type="caution">
    <text evidence="6">The sequence shown here is derived from an EMBL/GenBank/DDBJ whole genome shotgun (WGS) entry which is preliminary data.</text>
</comment>
<dbReference type="PANTHER" id="PTHR11040:SF44">
    <property type="entry name" value="PROTEIN ZNTC-RELATED"/>
    <property type="match status" value="1"/>
</dbReference>
<dbReference type="GO" id="GO:0016020">
    <property type="term" value="C:membrane"/>
    <property type="evidence" value="ECO:0007669"/>
    <property type="project" value="UniProtKB-SubCell"/>
</dbReference>
<proteinExistence type="predicted"/>
<dbReference type="OrthoDB" id="654481at2"/>
<name>A0A2U2X1D4_9FLAO</name>
<evidence type="ECO:0000256" key="4">
    <source>
        <dbReference type="ARBA" id="ARBA00023136"/>
    </source>
</evidence>
<dbReference type="PANTHER" id="PTHR11040">
    <property type="entry name" value="ZINC/IRON TRANSPORTER"/>
    <property type="match status" value="1"/>
</dbReference>
<evidence type="ECO:0000313" key="7">
    <source>
        <dbReference type="Proteomes" id="UP000245370"/>
    </source>
</evidence>
<keyword evidence="4 5" id="KW-0472">Membrane</keyword>
<evidence type="ECO:0000256" key="2">
    <source>
        <dbReference type="ARBA" id="ARBA00022692"/>
    </source>
</evidence>
<comment type="subcellular location">
    <subcellularLocation>
        <location evidence="1">Membrane</location>
        <topology evidence="1">Multi-pass membrane protein</topology>
    </subcellularLocation>
</comment>
<evidence type="ECO:0000256" key="3">
    <source>
        <dbReference type="ARBA" id="ARBA00022989"/>
    </source>
</evidence>
<feature type="transmembrane region" description="Helical" evidence="5">
    <location>
        <begin position="97"/>
        <end position="113"/>
    </location>
</feature>
<sequence>MSLIWGTVLLIGSVLLGGGLVVFLQNLNKGKLIKVLLSLSGGFLLAIAFIHFIPEIYAHGSEGVGYYILLGFLVQLFLEYFSGGIEHGHIHAKDTKGTVPWSLFIALSFHSFFEGMPLEAQFLGEAGTQLMDHVGHNHSHVHSHAKGEGVQGLLLGIVLHKIPVAIALMTLLLASGFKMTKAWLILIAFALMAPLGMLVGHYGAQNSLLNLEIILAVVVGMFLHISTTIIFESTENHKFNFIKLISLLVGVGLAILAI</sequence>
<gene>
    <name evidence="6" type="ORF">DIT68_14645</name>
</gene>
<dbReference type="Pfam" id="PF02535">
    <property type="entry name" value="Zip"/>
    <property type="match status" value="1"/>
</dbReference>
<feature type="transmembrane region" description="Helical" evidence="5">
    <location>
        <begin position="36"/>
        <end position="53"/>
    </location>
</feature>
<feature type="transmembrane region" description="Helical" evidence="5">
    <location>
        <begin position="65"/>
        <end position="85"/>
    </location>
</feature>
<reference evidence="6 7" key="2">
    <citation type="submission" date="2018-05" db="EMBL/GenBank/DDBJ databases">
        <authorList>
            <person name="Lanie J.A."/>
            <person name="Ng W.-L."/>
            <person name="Kazmierczak K.M."/>
            <person name="Andrzejewski T.M."/>
            <person name="Davidsen T.M."/>
            <person name="Wayne K.J."/>
            <person name="Tettelin H."/>
            <person name="Glass J.I."/>
            <person name="Rusch D."/>
            <person name="Podicherti R."/>
            <person name="Tsui H.-C.T."/>
            <person name="Winkler M.E."/>
        </authorList>
    </citation>
    <scope>NUCLEOTIDE SEQUENCE [LARGE SCALE GENOMIC DNA]</scope>
    <source>
        <strain evidence="6 7">C305</strain>
    </source>
</reference>
<feature type="transmembrane region" description="Helical" evidence="5">
    <location>
        <begin position="208"/>
        <end position="231"/>
    </location>
</feature>
<dbReference type="AlphaFoldDB" id="A0A2U2X1D4"/>
<organism evidence="6 7">
    <name type="scientific">Brumimicrobium oceani</name>
    <dbReference type="NCBI Taxonomy" id="2100725"/>
    <lineage>
        <taxon>Bacteria</taxon>
        <taxon>Pseudomonadati</taxon>
        <taxon>Bacteroidota</taxon>
        <taxon>Flavobacteriia</taxon>
        <taxon>Flavobacteriales</taxon>
        <taxon>Crocinitomicaceae</taxon>
        <taxon>Brumimicrobium</taxon>
    </lineage>
</organism>
<protein>
    <submittedName>
        <fullName evidence="6">ZIP family metal transporter</fullName>
    </submittedName>
</protein>
<accession>A0A2U2X1D4</accession>
<keyword evidence="2 5" id="KW-0812">Transmembrane</keyword>
<dbReference type="RefSeq" id="WP_109360572.1">
    <property type="nucleotide sequence ID" value="NZ_QFRJ01000016.1"/>
</dbReference>
<feature type="transmembrane region" description="Helical" evidence="5">
    <location>
        <begin position="240"/>
        <end position="257"/>
    </location>
</feature>
<dbReference type="GO" id="GO:0005385">
    <property type="term" value="F:zinc ion transmembrane transporter activity"/>
    <property type="evidence" value="ECO:0007669"/>
    <property type="project" value="TreeGrafter"/>
</dbReference>
<dbReference type="Proteomes" id="UP000245370">
    <property type="component" value="Unassembled WGS sequence"/>
</dbReference>
<feature type="transmembrane region" description="Helical" evidence="5">
    <location>
        <begin position="6"/>
        <end position="24"/>
    </location>
</feature>
<evidence type="ECO:0000256" key="5">
    <source>
        <dbReference type="SAM" id="Phobius"/>
    </source>
</evidence>
<keyword evidence="7" id="KW-1185">Reference proteome</keyword>
<feature type="transmembrane region" description="Helical" evidence="5">
    <location>
        <begin position="182"/>
        <end position="202"/>
    </location>
</feature>
<reference evidence="6 7" key="1">
    <citation type="submission" date="2018-05" db="EMBL/GenBank/DDBJ databases">
        <title>Brumimicrobium oceani sp. nov., isolated from coastal sediment.</title>
        <authorList>
            <person name="Kou Y."/>
        </authorList>
    </citation>
    <scope>NUCLEOTIDE SEQUENCE [LARGE SCALE GENOMIC DNA]</scope>
    <source>
        <strain evidence="6 7">C305</strain>
    </source>
</reference>
<evidence type="ECO:0000256" key="1">
    <source>
        <dbReference type="ARBA" id="ARBA00004141"/>
    </source>
</evidence>
<keyword evidence="3 5" id="KW-1133">Transmembrane helix</keyword>
<feature type="transmembrane region" description="Helical" evidence="5">
    <location>
        <begin position="153"/>
        <end position="175"/>
    </location>
</feature>
<dbReference type="EMBL" id="QFRJ01000016">
    <property type="protein sequence ID" value="PWH81564.1"/>
    <property type="molecule type" value="Genomic_DNA"/>
</dbReference>